<dbReference type="FunFam" id="4.10.1000.10:FF:000001">
    <property type="entry name" value="zinc finger CCCH domain-containing protein 15-like"/>
    <property type="match status" value="1"/>
</dbReference>
<reference evidence="8 9" key="1">
    <citation type="journal article" date="2021" name="Hortic Res">
        <title>The domestication of Cucurbita argyrosperma as revealed by the genome of its wild relative.</title>
        <authorList>
            <person name="Barrera-Redondo J."/>
            <person name="Sanchez-de la Vega G."/>
            <person name="Aguirre-Liguori J.A."/>
            <person name="Castellanos-Morales G."/>
            <person name="Gutierrez-Guerrero Y.T."/>
            <person name="Aguirre-Dugua X."/>
            <person name="Aguirre-Planter E."/>
            <person name="Tenaillon M.I."/>
            <person name="Lira-Saade R."/>
            <person name="Eguiarte L.E."/>
        </authorList>
    </citation>
    <scope>NUCLEOTIDE SEQUENCE [LARGE SCALE GENOMIC DNA]</scope>
    <source>
        <strain evidence="8">JBR-2021</strain>
    </source>
</reference>
<keyword evidence="4 5" id="KW-0862">Zinc</keyword>
<organism evidence="8 9">
    <name type="scientific">Cucurbita argyrosperma subsp. sororia</name>
    <dbReference type="NCBI Taxonomy" id="37648"/>
    <lineage>
        <taxon>Eukaryota</taxon>
        <taxon>Viridiplantae</taxon>
        <taxon>Streptophyta</taxon>
        <taxon>Embryophyta</taxon>
        <taxon>Tracheophyta</taxon>
        <taxon>Spermatophyta</taxon>
        <taxon>Magnoliopsida</taxon>
        <taxon>eudicotyledons</taxon>
        <taxon>Gunneridae</taxon>
        <taxon>Pentapetalae</taxon>
        <taxon>rosids</taxon>
        <taxon>fabids</taxon>
        <taxon>Cucurbitales</taxon>
        <taxon>Cucurbitaceae</taxon>
        <taxon>Cucurbiteae</taxon>
        <taxon>Cucurbita</taxon>
    </lineage>
</organism>
<dbReference type="PANTHER" id="PTHR12547">
    <property type="entry name" value="CCCH ZINC FINGER/TIS11-RELATED"/>
    <property type="match status" value="1"/>
</dbReference>
<dbReference type="PANTHER" id="PTHR12547:SF139">
    <property type="entry name" value="C3H1-TYPE DOMAIN-CONTAINING PROTEIN"/>
    <property type="match status" value="1"/>
</dbReference>
<feature type="zinc finger region" description="C3H1-type" evidence="5">
    <location>
        <begin position="231"/>
        <end position="259"/>
    </location>
</feature>
<keyword evidence="3 5" id="KW-0863">Zinc-finger</keyword>
<feature type="compositionally biased region" description="Polar residues" evidence="6">
    <location>
        <begin position="11"/>
        <end position="22"/>
    </location>
</feature>
<evidence type="ECO:0000313" key="9">
    <source>
        <dbReference type="Proteomes" id="UP000685013"/>
    </source>
</evidence>
<evidence type="ECO:0000256" key="1">
    <source>
        <dbReference type="ARBA" id="ARBA00022723"/>
    </source>
</evidence>
<evidence type="ECO:0000256" key="3">
    <source>
        <dbReference type="ARBA" id="ARBA00022771"/>
    </source>
</evidence>
<gene>
    <name evidence="8" type="ORF">SDJN03_07925</name>
</gene>
<feature type="domain" description="C3H1-type" evidence="7">
    <location>
        <begin position="231"/>
        <end position="259"/>
    </location>
</feature>
<evidence type="ECO:0000256" key="2">
    <source>
        <dbReference type="ARBA" id="ARBA00022737"/>
    </source>
</evidence>
<evidence type="ECO:0000256" key="6">
    <source>
        <dbReference type="SAM" id="MobiDB-lite"/>
    </source>
</evidence>
<evidence type="ECO:0000256" key="5">
    <source>
        <dbReference type="PROSITE-ProRule" id="PRU00723"/>
    </source>
</evidence>
<keyword evidence="9" id="KW-1185">Reference proteome</keyword>
<dbReference type="AlphaFoldDB" id="A0AAV6NWW3"/>
<dbReference type="InterPro" id="IPR045877">
    <property type="entry name" value="ZFP36-like"/>
</dbReference>
<accession>A0AAV6NWW3</accession>
<dbReference type="Pfam" id="PF00642">
    <property type="entry name" value="zf-CCCH"/>
    <property type="match status" value="1"/>
</dbReference>
<feature type="compositionally biased region" description="Low complexity" evidence="6">
    <location>
        <begin position="53"/>
        <end position="62"/>
    </location>
</feature>
<comment type="caution">
    <text evidence="8">The sequence shown here is derived from an EMBL/GenBank/DDBJ whole genome shotgun (WGS) entry which is preliminary data.</text>
</comment>
<proteinExistence type="predicted"/>
<dbReference type="Proteomes" id="UP000685013">
    <property type="component" value="Chromosome 4"/>
</dbReference>
<feature type="region of interest" description="Disordered" evidence="6">
    <location>
        <begin position="53"/>
        <end position="73"/>
    </location>
</feature>
<feature type="region of interest" description="Disordered" evidence="6">
    <location>
        <begin position="1"/>
        <end position="24"/>
    </location>
</feature>
<feature type="non-terminal residue" evidence="8">
    <location>
        <position position="1"/>
    </location>
</feature>
<sequence length="300" mass="33617">MEDDMCPPLPSSLSSTAEASPNSPEPENLCTLHFVSMYHSIFPPLLSSSSLSFTPSPSSSSSADDDFNNPCTAAPTSTTDDLLFQARLILEHRELCQRHDLCLRRLRQVTDDVDCLRRENAQLQLANAKLIKILSSKTAVDDLVAIPNSHLRSLIRDGQNGEEVGYEIISPTSVIRKYNNQFDGRNNRRRTSLPKSISVRSAAASAAAAPLNIQSRRVCGPVELEVYKQGMEKTELCKKWEESGGCPYGEHCRFAHGVEELRPVIRHPRYKTQICRMVLSGEKCCYGHRCHFRHSLTHHQ</sequence>
<dbReference type="GO" id="GO:0008270">
    <property type="term" value="F:zinc ion binding"/>
    <property type="evidence" value="ECO:0007669"/>
    <property type="project" value="UniProtKB-KW"/>
</dbReference>
<dbReference type="InterPro" id="IPR000571">
    <property type="entry name" value="Znf_CCCH"/>
</dbReference>
<evidence type="ECO:0000259" key="7">
    <source>
        <dbReference type="PROSITE" id="PS50103"/>
    </source>
</evidence>
<dbReference type="EMBL" id="JAGKQH010000004">
    <property type="protein sequence ID" value="KAG6602692.1"/>
    <property type="molecule type" value="Genomic_DNA"/>
</dbReference>
<dbReference type="PROSITE" id="PS50103">
    <property type="entry name" value="ZF_C3H1"/>
    <property type="match status" value="2"/>
</dbReference>
<evidence type="ECO:0000256" key="4">
    <source>
        <dbReference type="ARBA" id="ARBA00022833"/>
    </source>
</evidence>
<dbReference type="SMART" id="SM00356">
    <property type="entry name" value="ZnF_C3H1"/>
    <property type="match status" value="2"/>
</dbReference>
<name>A0AAV6NWW3_9ROSI</name>
<keyword evidence="2" id="KW-0677">Repeat</keyword>
<evidence type="ECO:0000313" key="8">
    <source>
        <dbReference type="EMBL" id="KAG6602692.1"/>
    </source>
</evidence>
<feature type="zinc finger region" description="C3H1-type" evidence="5">
    <location>
        <begin position="269"/>
        <end position="297"/>
    </location>
</feature>
<feature type="domain" description="C3H1-type" evidence="7">
    <location>
        <begin position="269"/>
        <end position="297"/>
    </location>
</feature>
<dbReference type="GO" id="GO:0003729">
    <property type="term" value="F:mRNA binding"/>
    <property type="evidence" value="ECO:0007669"/>
    <property type="project" value="InterPro"/>
</dbReference>
<protein>
    <submittedName>
        <fullName evidence="8">Zinc finger CCCH domain-containing protein 14</fullName>
    </submittedName>
</protein>
<keyword evidence="1 5" id="KW-0479">Metal-binding</keyword>